<keyword evidence="4" id="KW-0067">ATP-binding</keyword>
<evidence type="ECO:0000313" key="9">
    <source>
        <dbReference type="Proteomes" id="UP000000270"/>
    </source>
</evidence>
<dbReference type="Gene3D" id="3.40.50.300">
    <property type="entry name" value="P-loop containing nucleotide triphosphate hydrolases"/>
    <property type="match status" value="1"/>
</dbReference>
<dbReference type="PANTHER" id="PTHR43820">
    <property type="entry name" value="HIGH-AFFINITY BRANCHED-CHAIN AMINO ACID TRANSPORT ATP-BINDING PROTEIN LIVF"/>
    <property type="match status" value="1"/>
</dbReference>
<dbReference type="GO" id="GO:0015658">
    <property type="term" value="F:branched-chain amino acid transmembrane transporter activity"/>
    <property type="evidence" value="ECO:0007669"/>
    <property type="project" value="TreeGrafter"/>
</dbReference>
<reference evidence="9" key="2">
    <citation type="submission" date="2007-04" db="EMBL/GenBank/DDBJ databases">
        <title>Complete genome sequence of the nitrogen-fixing bacterium Azorhizobium caulinodans ORS571.</title>
        <authorList>
            <person name="Lee K.B."/>
            <person name="Backer P.D."/>
            <person name="Aono T."/>
            <person name="Liu C.T."/>
            <person name="Suzuki S."/>
            <person name="Suzuki T."/>
            <person name="Kaneko T."/>
            <person name="Yamada M."/>
            <person name="Tabata S."/>
            <person name="Kupfer D.M."/>
            <person name="Najar F.Z."/>
            <person name="Wiley G.B."/>
            <person name="Roe B."/>
            <person name="Binnewies T."/>
            <person name="Ussery D."/>
            <person name="Vereecke D."/>
            <person name="Gevers D."/>
            <person name="Holsters M."/>
            <person name="Oyaizu H."/>
        </authorList>
    </citation>
    <scope>NUCLEOTIDE SEQUENCE [LARGE SCALE GENOMIC DNA]</scope>
    <source>
        <strain evidence="9">ATCC 43989 / DSM 5975 / JCM 20966 / LMG 6465 / NBRC 14845 / NCIMB 13405 / ORS 571</strain>
    </source>
</reference>
<feature type="region of interest" description="Disordered" evidence="6">
    <location>
        <begin position="14"/>
        <end position="35"/>
    </location>
</feature>
<dbReference type="eggNOG" id="COG0410">
    <property type="taxonomic scope" value="Bacteria"/>
</dbReference>
<evidence type="ECO:0000256" key="5">
    <source>
        <dbReference type="ARBA" id="ARBA00022970"/>
    </source>
</evidence>
<dbReference type="KEGG" id="azc:AZC_4584"/>
<reference evidence="8 9" key="6">
    <citation type="journal article" date="2011" name="Appl. Environ. Microbiol.">
        <title>Involvement of the azorhizobial chromosome partition gene (parA) in the onset of bacteroid differentiation during Sesbania rostrata stem nodule development.</title>
        <authorList>
            <person name="Liu CT."/>
            <person name="Lee KB."/>
            <person name="Wang YS."/>
            <person name="Peng MH."/>
            <person name="Lee KT."/>
            <person name="Suzuki S."/>
            <person name="Suzuki T."/>
            <person name="Oyaizu H."/>
        </authorList>
    </citation>
    <scope>NUCLEOTIDE SEQUENCE [LARGE SCALE GENOMIC DNA]</scope>
    <source>
        <strain evidence="9">ATCC 43989 / DSM 5975 / JCM 20966 / LMG 6465 / NBRC 14845 / NCIMB 13405 / ORS 571</strain>
    </source>
</reference>
<reference evidence="8 9" key="5">
    <citation type="journal article" date="2010" name="Appl. Environ. Microbiol.">
        <title>phrR-like gene praR of Azorhizobium caulinodans ORS571 is essential for symbiosis with Sesbania rostrata and is involved in expression of reb genes.</title>
        <authorList>
            <person name="Akiba N."/>
            <person name="Aono T."/>
            <person name="Toyazaki H."/>
            <person name="Sato S."/>
            <person name="Oyaizu H."/>
        </authorList>
    </citation>
    <scope>NUCLEOTIDE SEQUENCE [LARGE SCALE GENOMIC DNA]</scope>
    <source>
        <strain evidence="9">ATCC 43989 / DSM 5975 / JCM 20966 / LMG 6465 / NBRC 14845 / NCIMB 13405 / ORS 571</strain>
    </source>
</reference>
<dbReference type="Pfam" id="PF00005">
    <property type="entry name" value="ABC_tran"/>
    <property type="match status" value="1"/>
</dbReference>
<evidence type="ECO:0000313" key="8">
    <source>
        <dbReference type="EMBL" id="BAF90582.1"/>
    </source>
</evidence>
<sequence length="326" mass="35535">MSVGLSARPVVRAGETPSPACGGGLGRGQAGRRPYPPDVTLIRSRTMAEAALKMDASPATAAAQPLLAVENIEVVYNDVILVLRGLSLKVPKGQIVALLGSNGAGKSTTLKAISGLLKSEDGEVTRGDIFFEGQNIKGIEPDRIVRCGIFQVMEGRRIIADMTVLENLRLGAFTRRDNGVKEDIERVYHYFPRLKERTGLAGYLSGGEQQMLAIGRAIMARPKLILMDEPSMGLSPLLVKEVFAIIKQLNRDLGVTILLVEQNARVALSVADTGYIMEQGKIVLDGTAEQLQSNEDVKEFYLGQGGGEERKSFKNLKSFKRRKRWL</sequence>
<dbReference type="GO" id="GO:0015807">
    <property type="term" value="P:L-amino acid transport"/>
    <property type="evidence" value="ECO:0007669"/>
    <property type="project" value="TreeGrafter"/>
</dbReference>
<reference evidence="8 9" key="1">
    <citation type="journal article" date="2007" name="Appl. Environ. Microbiol.">
        <title>Rhizobial factors required for stem nodule maturation and maintenance in Sesbania rostrata-Azorhizobium caulinodans ORS571 symbiosis.</title>
        <authorList>
            <person name="Suzuki S."/>
            <person name="Aono T."/>
            <person name="Lee KB."/>
            <person name="Suzuki T."/>
            <person name="Liu CT."/>
            <person name="Miwa H."/>
            <person name="Wakao S."/>
            <person name="Iki T."/>
            <person name="Oyaizu H."/>
        </authorList>
    </citation>
    <scope>NUCLEOTIDE SEQUENCE [LARGE SCALE GENOMIC DNA]</scope>
    <source>
        <strain evidence="9">ATCC 43989 / DSM 5975 / JCM 20966 / LMG 6465 / NBRC 14845 / NCIMB 13405 / ORS 571</strain>
    </source>
</reference>
<dbReference type="SUPFAM" id="SSF52540">
    <property type="entry name" value="P-loop containing nucleoside triphosphate hydrolases"/>
    <property type="match status" value="1"/>
</dbReference>
<dbReference type="PROSITE" id="PS00211">
    <property type="entry name" value="ABC_TRANSPORTER_1"/>
    <property type="match status" value="1"/>
</dbReference>
<keyword evidence="5" id="KW-0029">Amino-acid transport</keyword>
<name>A8HZH6_AZOC5</name>
<organism evidence="8 9">
    <name type="scientific">Azorhizobium caulinodans (strain ATCC 43989 / DSM 5975 / JCM 20966 / LMG 6465 / NBRC 14845 / NCIMB 13405 / ORS 571)</name>
    <dbReference type="NCBI Taxonomy" id="438753"/>
    <lineage>
        <taxon>Bacteria</taxon>
        <taxon>Pseudomonadati</taxon>
        <taxon>Pseudomonadota</taxon>
        <taxon>Alphaproteobacteria</taxon>
        <taxon>Hyphomicrobiales</taxon>
        <taxon>Xanthobacteraceae</taxon>
        <taxon>Azorhizobium</taxon>
    </lineage>
</organism>
<dbReference type="AlphaFoldDB" id="A8HZH6"/>
<dbReference type="InterPro" id="IPR052156">
    <property type="entry name" value="BCAA_Transport_ATP-bd_LivF"/>
</dbReference>
<dbReference type="Proteomes" id="UP000000270">
    <property type="component" value="Chromosome"/>
</dbReference>
<gene>
    <name evidence="8" type="ordered locus">AZC_4584</name>
</gene>
<dbReference type="PANTHER" id="PTHR43820:SF8">
    <property type="entry name" value="ABC TRANSPORTER SUBSTRATE-BINDING PROTEIN"/>
    <property type="match status" value="1"/>
</dbReference>
<dbReference type="STRING" id="438753.AZC_4584"/>
<dbReference type="InterPro" id="IPR003439">
    <property type="entry name" value="ABC_transporter-like_ATP-bd"/>
</dbReference>
<proteinExistence type="inferred from homology"/>
<evidence type="ECO:0000259" key="7">
    <source>
        <dbReference type="PROSITE" id="PS50893"/>
    </source>
</evidence>
<keyword evidence="2" id="KW-0813">Transport</keyword>
<evidence type="ECO:0000256" key="4">
    <source>
        <dbReference type="ARBA" id="ARBA00022840"/>
    </source>
</evidence>
<keyword evidence="3" id="KW-0547">Nucleotide-binding</keyword>
<dbReference type="InterPro" id="IPR003593">
    <property type="entry name" value="AAA+_ATPase"/>
</dbReference>
<evidence type="ECO:0000256" key="6">
    <source>
        <dbReference type="SAM" id="MobiDB-lite"/>
    </source>
</evidence>
<protein>
    <submittedName>
        <fullName evidence="8">ABC transporter substrate binding protein</fullName>
    </submittedName>
</protein>
<dbReference type="SMART" id="SM00382">
    <property type="entry name" value="AAA"/>
    <property type="match status" value="1"/>
</dbReference>
<dbReference type="PROSITE" id="PS50893">
    <property type="entry name" value="ABC_TRANSPORTER_2"/>
    <property type="match status" value="1"/>
</dbReference>
<keyword evidence="9" id="KW-1185">Reference proteome</keyword>
<dbReference type="EMBL" id="AP009384">
    <property type="protein sequence ID" value="BAF90582.1"/>
    <property type="molecule type" value="Genomic_DNA"/>
</dbReference>
<dbReference type="GO" id="GO:0005524">
    <property type="term" value="F:ATP binding"/>
    <property type="evidence" value="ECO:0007669"/>
    <property type="project" value="UniProtKB-KW"/>
</dbReference>
<evidence type="ECO:0000256" key="2">
    <source>
        <dbReference type="ARBA" id="ARBA00022448"/>
    </source>
</evidence>
<reference evidence="8 9" key="4">
    <citation type="journal article" date="2009" name="Appl. Environ. Microbiol.">
        <title>Comparative genome-wide transcriptional profiling of Azorhizobium caulinodans ORS571 grown under free-living and symbiotic conditions.</title>
        <authorList>
            <person name="Tsukada S."/>
            <person name="Aono T."/>
            <person name="Akiba N."/>
            <person name="Lee KB."/>
            <person name="Liu CT."/>
            <person name="Toyazaki H."/>
            <person name="Oyaizu H."/>
        </authorList>
    </citation>
    <scope>NUCLEOTIDE SEQUENCE [LARGE SCALE GENOMIC DNA]</scope>
    <source>
        <strain evidence="9">ATCC 43989 / DSM 5975 / JCM 20966 / LMG 6465 / NBRC 14845 / NCIMB 13405 / ORS 571</strain>
    </source>
</reference>
<evidence type="ECO:0000256" key="1">
    <source>
        <dbReference type="ARBA" id="ARBA00005417"/>
    </source>
</evidence>
<dbReference type="InterPro" id="IPR027417">
    <property type="entry name" value="P-loop_NTPase"/>
</dbReference>
<dbReference type="GO" id="GO:0016887">
    <property type="term" value="F:ATP hydrolysis activity"/>
    <property type="evidence" value="ECO:0007669"/>
    <property type="project" value="InterPro"/>
</dbReference>
<comment type="similarity">
    <text evidence="1">Belongs to the ABC transporter superfamily.</text>
</comment>
<evidence type="ECO:0000256" key="3">
    <source>
        <dbReference type="ARBA" id="ARBA00022741"/>
    </source>
</evidence>
<accession>A8HZH6</accession>
<feature type="domain" description="ABC transporter" evidence="7">
    <location>
        <begin position="67"/>
        <end position="304"/>
    </location>
</feature>
<reference evidence="8 9" key="3">
    <citation type="journal article" date="2008" name="BMC Genomics">
        <title>The genome of the versatile nitrogen fixer Azorhizobium caulinodans ORS571.</title>
        <authorList>
            <person name="Lee KB."/>
            <person name="Backer P.D."/>
            <person name="Aono T."/>
            <person name="Liu CT."/>
            <person name="Suzuki S."/>
            <person name="Suzuki T."/>
            <person name="Kaneko T."/>
            <person name="Yamada M."/>
            <person name="Tabata S."/>
            <person name="Kupfer D.M."/>
            <person name="Najar F.Z."/>
            <person name="Wiley G.B."/>
            <person name="Roe B."/>
            <person name="Binnewies T.T."/>
            <person name="Ussery D.W."/>
            <person name="D'Haeze W."/>
            <person name="Herder J.D."/>
            <person name="Gevers D."/>
            <person name="Vereecke D."/>
            <person name="Holsters M."/>
            <person name="Oyaizu H."/>
        </authorList>
    </citation>
    <scope>NUCLEOTIDE SEQUENCE [LARGE SCALE GENOMIC DNA]</scope>
    <source>
        <strain evidence="9">ATCC 43989 / DSM 5975 / JCM 20966 / LMG 6465 / NBRC 14845 / NCIMB 13405 / ORS 571</strain>
    </source>
</reference>
<dbReference type="HOGENOM" id="CLU_000604_1_2_5"/>
<dbReference type="CDD" id="cd03224">
    <property type="entry name" value="ABC_TM1139_LivF_branched"/>
    <property type="match status" value="1"/>
</dbReference>
<dbReference type="InterPro" id="IPR017871">
    <property type="entry name" value="ABC_transporter-like_CS"/>
</dbReference>